<proteinExistence type="predicted"/>
<gene>
    <name evidence="1" type="ORF">C1I91_11565</name>
</gene>
<protein>
    <recommendedName>
        <fullName evidence="3">DUF4304 domain-containing protein</fullName>
    </recommendedName>
</protein>
<evidence type="ECO:0000313" key="1">
    <source>
        <dbReference type="EMBL" id="QAA32225.1"/>
    </source>
</evidence>
<name>A0A410DT44_9CLOT</name>
<dbReference type="KEGG" id="cmah:C1I91_11565"/>
<keyword evidence="2" id="KW-1185">Reference proteome</keyword>
<reference evidence="1 2" key="1">
    <citation type="submission" date="2018-01" db="EMBL/GenBank/DDBJ databases">
        <title>Genome Sequencing and Assembly of Anaerobacter polyendosporus strain CT4.</title>
        <authorList>
            <person name="Tachaapaikoon C."/>
            <person name="Sutheeworapong S."/>
            <person name="Jenjaroenpun P."/>
            <person name="Wongsurawat T."/>
            <person name="Nookeaw I."/>
            <person name="Cheawchanlertfa P."/>
            <person name="Kosugi A."/>
            <person name="Cheevadhanarak S."/>
            <person name="Ratanakhanokchai K."/>
        </authorList>
    </citation>
    <scope>NUCLEOTIDE SEQUENCE [LARGE SCALE GENOMIC DNA]</scope>
    <source>
        <strain evidence="1 2">CT4</strain>
    </source>
</reference>
<dbReference type="RefSeq" id="WP_128213015.1">
    <property type="nucleotide sequence ID" value="NZ_CP025746.1"/>
</dbReference>
<sequence length="211" mass="25547">MKREQQKLIKDLNKIIQRDLKELCKKYNFKFAYGYLYRFEGDFVYTAIVDIRPMYYEDLYVSLFIKPWILNDTYWKVQNMNMEKMQTQPKTFHFRGAFNINDIKYESYRIPYDNNNFSLSLENALRDIEKRISDHQVILNSVNVLLEEPTDYKVSNLSKAIICIYNEDYEKALTYLNESTEKEDKDVYLHVDSKGKTLNEYAFKFCKERLR</sequence>
<dbReference type="Proteomes" id="UP000286268">
    <property type="component" value="Chromosome"/>
</dbReference>
<evidence type="ECO:0008006" key="3">
    <source>
        <dbReference type="Google" id="ProtNLM"/>
    </source>
</evidence>
<evidence type="ECO:0000313" key="2">
    <source>
        <dbReference type="Proteomes" id="UP000286268"/>
    </source>
</evidence>
<accession>A0A410DT44</accession>
<dbReference type="AlphaFoldDB" id="A0A410DT44"/>
<organism evidence="1 2">
    <name type="scientific">Clostridium manihotivorum</name>
    <dbReference type="NCBI Taxonomy" id="2320868"/>
    <lineage>
        <taxon>Bacteria</taxon>
        <taxon>Bacillati</taxon>
        <taxon>Bacillota</taxon>
        <taxon>Clostridia</taxon>
        <taxon>Eubacteriales</taxon>
        <taxon>Clostridiaceae</taxon>
        <taxon>Clostridium</taxon>
    </lineage>
</organism>
<dbReference type="EMBL" id="CP025746">
    <property type="protein sequence ID" value="QAA32225.1"/>
    <property type="molecule type" value="Genomic_DNA"/>
</dbReference>